<protein>
    <recommendedName>
        <fullName evidence="11">Autophagy-related protein 33</fullName>
    </recommendedName>
</protein>
<feature type="transmembrane region" description="Helical" evidence="7">
    <location>
        <begin position="105"/>
        <end position="123"/>
    </location>
</feature>
<evidence type="ECO:0008006" key="11">
    <source>
        <dbReference type="Google" id="ProtNLM"/>
    </source>
</evidence>
<reference evidence="9" key="1">
    <citation type="submission" date="2022-12" db="EMBL/GenBank/DDBJ databases">
        <authorList>
            <person name="Brejova B."/>
        </authorList>
    </citation>
    <scope>NUCLEOTIDE SEQUENCE</scope>
</reference>
<evidence type="ECO:0000256" key="8">
    <source>
        <dbReference type="SAM" id="SignalP"/>
    </source>
</evidence>
<evidence type="ECO:0000256" key="4">
    <source>
        <dbReference type="ARBA" id="ARBA00023136"/>
    </source>
</evidence>
<evidence type="ECO:0000256" key="1">
    <source>
        <dbReference type="ARBA" id="ARBA00004141"/>
    </source>
</evidence>
<feature type="signal peptide" evidence="8">
    <location>
        <begin position="1"/>
        <end position="18"/>
    </location>
</feature>
<feature type="compositionally biased region" description="Polar residues" evidence="6">
    <location>
        <begin position="169"/>
        <end position="189"/>
    </location>
</feature>
<dbReference type="OrthoDB" id="5336366at2759"/>
<evidence type="ECO:0000256" key="3">
    <source>
        <dbReference type="ARBA" id="ARBA00022989"/>
    </source>
</evidence>
<comment type="similarity">
    <text evidence="5">Belongs to the ATG33 family.</text>
</comment>
<feature type="transmembrane region" description="Helical" evidence="7">
    <location>
        <begin position="73"/>
        <end position="93"/>
    </location>
</feature>
<dbReference type="PANTHER" id="PTHR37278">
    <property type="entry name" value="AUTOPHAGY-RELATED PROTEIN 33-RELATED"/>
    <property type="match status" value="1"/>
</dbReference>
<feature type="region of interest" description="Disordered" evidence="6">
    <location>
        <begin position="134"/>
        <end position="153"/>
    </location>
</feature>
<name>A0A9W4TXI6_9ASCO</name>
<feature type="chain" id="PRO_5040865693" description="Autophagy-related protein 33" evidence="8">
    <location>
        <begin position="19"/>
        <end position="246"/>
    </location>
</feature>
<keyword evidence="4 7" id="KW-0472">Membrane</keyword>
<dbReference type="AlphaFoldDB" id="A0A9W4TXI6"/>
<dbReference type="Proteomes" id="UP001152885">
    <property type="component" value="Unassembled WGS sequence"/>
</dbReference>
<keyword evidence="2 7" id="KW-0812">Transmembrane</keyword>
<gene>
    <name evidence="9" type="ORF">CANVERA_P3499</name>
</gene>
<dbReference type="GO" id="GO:0016236">
    <property type="term" value="P:macroautophagy"/>
    <property type="evidence" value="ECO:0007669"/>
    <property type="project" value="TreeGrafter"/>
</dbReference>
<dbReference type="GO" id="GO:0000422">
    <property type="term" value="P:autophagy of mitochondrion"/>
    <property type="evidence" value="ECO:0007669"/>
    <property type="project" value="TreeGrafter"/>
</dbReference>
<dbReference type="EMBL" id="CANTUO010000003">
    <property type="protein sequence ID" value="CAI5758990.1"/>
    <property type="molecule type" value="Genomic_DNA"/>
</dbReference>
<accession>A0A9W4TXI6</accession>
<dbReference type="GO" id="GO:0005741">
    <property type="term" value="C:mitochondrial outer membrane"/>
    <property type="evidence" value="ECO:0007669"/>
    <property type="project" value="TreeGrafter"/>
</dbReference>
<keyword evidence="8" id="KW-0732">Signal</keyword>
<keyword evidence="3 7" id="KW-1133">Transmembrane helix</keyword>
<evidence type="ECO:0000256" key="2">
    <source>
        <dbReference type="ARBA" id="ARBA00022692"/>
    </source>
</evidence>
<evidence type="ECO:0000256" key="7">
    <source>
        <dbReference type="SAM" id="Phobius"/>
    </source>
</evidence>
<evidence type="ECO:0000256" key="5">
    <source>
        <dbReference type="ARBA" id="ARBA00038013"/>
    </source>
</evidence>
<dbReference type="PANTHER" id="PTHR37278:SF1">
    <property type="entry name" value="AUTOPHAGY-RELATED PROTEIN 33-RELATED"/>
    <property type="match status" value="1"/>
</dbReference>
<evidence type="ECO:0000256" key="6">
    <source>
        <dbReference type="SAM" id="MobiDB-lite"/>
    </source>
</evidence>
<evidence type="ECO:0000313" key="9">
    <source>
        <dbReference type="EMBL" id="CAI5758990.1"/>
    </source>
</evidence>
<proteinExistence type="inferred from homology"/>
<comment type="caution">
    <text evidence="9">The sequence shown here is derived from an EMBL/GenBank/DDBJ whole genome shotgun (WGS) entry which is preliminary data.</text>
</comment>
<feature type="region of interest" description="Disordered" evidence="6">
    <location>
        <begin position="168"/>
        <end position="193"/>
    </location>
</feature>
<comment type="subcellular location">
    <subcellularLocation>
        <location evidence="1">Membrane</location>
        <topology evidence="1">Multi-pass membrane protein</topology>
    </subcellularLocation>
</comment>
<evidence type="ECO:0000313" key="10">
    <source>
        <dbReference type="Proteomes" id="UP001152885"/>
    </source>
</evidence>
<sequence>MAGTCINVIKLIGLGSLGLLTTQLNYEFFNIIPNVINNITNNISTTTTTTTNNNYNSNSSTNKSLFTIKNQIINSRIVQGILNLISTASFITAYNYSSVTEKHPYLIYASIPASLIYLIYHNYQIEEKLLQKSAKSNTTTNTTNDIKPIKSKTQKLSDSVDDFVHLSESGDTTPELTNSESEDQPTTTNKTKEELEIDQEIENTLLQKEINIDLKKIENGYKVGSIISGASFLIATIGLIGDFYLL</sequence>
<keyword evidence="10" id="KW-1185">Reference proteome</keyword>
<organism evidence="9 10">
    <name type="scientific">Candida verbasci</name>
    <dbReference type="NCBI Taxonomy" id="1227364"/>
    <lineage>
        <taxon>Eukaryota</taxon>
        <taxon>Fungi</taxon>
        <taxon>Dikarya</taxon>
        <taxon>Ascomycota</taxon>
        <taxon>Saccharomycotina</taxon>
        <taxon>Pichiomycetes</taxon>
        <taxon>Debaryomycetaceae</taxon>
        <taxon>Candida/Lodderomyces clade</taxon>
        <taxon>Candida</taxon>
    </lineage>
</organism>
<feature type="transmembrane region" description="Helical" evidence="7">
    <location>
        <begin position="223"/>
        <end position="245"/>
    </location>
</feature>
<dbReference type="InterPro" id="IPR051668">
    <property type="entry name" value="ATG33"/>
</dbReference>